<evidence type="ECO:0000313" key="2">
    <source>
        <dbReference type="EMBL" id="OWM84252.1"/>
    </source>
</evidence>
<comment type="caution">
    <text evidence="2">The sequence shown here is derived from an EMBL/GenBank/DDBJ whole genome shotgun (WGS) entry which is preliminary data.</text>
</comment>
<sequence length="100" mass="11195">MSDPTGARRVYTSRPDNSGSKRPPRSPRGVAWLPIAVDLASKFHREPPWRRPTRLVPFGSVQFPAGSVKAIRVCARPKQSKPDPTKVQPDFLRSHPVSRD</sequence>
<evidence type="ECO:0000256" key="1">
    <source>
        <dbReference type="SAM" id="MobiDB-lite"/>
    </source>
</evidence>
<accession>A0A218XIT5</accession>
<reference evidence="3" key="1">
    <citation type="journal article" date="2017" name="Plant J.">
        <title>The pomegranate (Punica granatum L.) genome and the genomics of punicalagin biosynthesis.</title>
        <authorList>
            <person name="Qin G."/>
            <person name="Xu C."/>
            <person name="Ming R."/>
            <person name="Tang H."/>
            <person name="Guyot R."/>
            <person name="Kramer E.M."/>
            <person name="Hu Y."/>
            <person name="Yi X."/>
            <person name="Qi Y."/>
            <person name="Xu X."/>
            <person name="Gao Z."/>
            <person name="Pan H."/>
            <person name="Jian J."/>
            <person name="Tian Y."/>
            <person name="Yue Z."/>
            <person name="Xu Y."/>
        </authorList>
    </citation>
    <scope>NUCLEOTIDE SEQUENCE [LARGE SCALE GENOMIC DNA]</scope>
    <source>
        <strain evidence="3">cv. Dabenzi</strain>
    </source>
</reference>
<feature type="region of interest" description="Disordered" evidence="1">
    <location>
        <begin position="1"/>
        <end position="29"/>
    </location>
</feature>
<feature type="region of interest" description="Disordered" evidence="1">
    <location>
        <begin position="75"/>
        <end position="100"/>
    </location>
</feature>
<organism evidence="2 3">
    <name type="scientific">Punica granatum</name>
    <name type="common">Pomegranate</name>
    <dbReference type="NCBI Taxonomy" id="22663"/>
    <lineage>
        <taxon>Eukaryota</taxon>
        <taxon>Viridiplantae</taxon>
        <taxon>Streptophyta</taxon>
        <taxon>Embryophyta</taxon>
        <taxon>Tracheophyta</taxon>
        <taxon>Spermatophyta</taxon>
        <taxon>Magnoliopsida</taxon>
        <taxon>eudicotyledons</taxon>
        <taxon>Gunneridae</taxon>
        <taxon>Pentapetalae</taxon>
        <taxon>rosids</taxon>
        <taxon>malvids</taxon>
        <taxon>Myrtales</taxon>
        <taxon>Lythraceae</taxon>
        <taxon>Punica</taxon>
    </lineage>
</organism>
<dbReference type="AlphaFoldDB" id="A0A218XIT5"/>
<gene>
    <name evidence="2" type="ORF">CDL15_Pgr011637</name>
</gene>
<dbReference type="Proteomes" id="UP000197138">
    <property type="component" value="Unassembled WGS sequence"/>
</dbReference>
<proteinExistence type="predicted"/>
<protein>
    <submittedName>
        <fullName evidence="2">Uncharacterized protein</fullName>
    </submittedName>
</protein>
<evidence type="ECO:0000313" key="3">
    <source>
        <dbReference type="Proteomes" id="UP000197138"/>
    </source>
</evidence>
<name>A0A218XIT5_PUNGR</name>
<dbReference type="EMBL" id="MTKT01001770">
    <property type="protein sequence ID" value="OWM84252.1"/>
    <property type="molecule type" value="Genomic_DNA"/>
</dbReference>